<proteinExistence type="predicted"/>
<sequence>MKEDQREIQRKLRVLEHADVSGNVRKTCRYFGIGRASFYRWQAAYRRHGEHGLINKKPIPKNPANKTTPEIEEKLAVRRRNGRKRAIGTRAPVPLRRQTLIFSDERDPWRHGSPQAMLRSLQR</sequence>
<dbReference type="InterPro" id="IPR036388">
    <property type="entry name" value="WH-like_DNA-bd_sf"/>
</dbReference>
<protein>
    <recommendedName>
        <fullName evidence="1">Insertion element IS150 protein InsJ-like helix-turn-helix domain-containing protein</fullName>
    </recommendedName>
</protein>
<feature type="domain" description="Insertion element IS150 protein InsJ-like helix-turn-helix" evidence="1">
    <location>
        <begin position="10"/>
        <end position="57"/>
    </location>
</feature>
<reference evidence="2 3" key="1">
    <citation type="submission" date="2022-03" db="EMBL/GenBank/DDBJ databases">
        <authorList>
            <person name="Brunel B."/>
        </authorList>
    </citation>
    <scope>NUCLEOTIDE SEQUENCE [LARGE SCALE GENOMIC DNA]</scope>
    <source>
        <strain evidence="2">STM5069sample</strain>
    </source>
</reference>
<name>A0ABN8KLE6_9HYPH</name>
<dbReference type="InterPro" id="IPR055247">
    <property type="entry name" value="InsJ-like_HTH"/>
</dbReference>
<accession>A0ABN8KLE6</accession>
<comment type="caution">
    <text evidence="2">The sequence shown here is derived from an EMBL/GenBank/DDBJ whole genome shotgun (WGS) entry which is preliminary data.</text>
</comment>
<organism evidence="2 3">
    <name type="scientific">Mesorhizobium escarrei</name>
    <dbReference type="NCBI Taxonomy" id="666018"/>
    <lineage>
        <taxon>Bacteria</taxon>
        <taxon>Pseudomonadati</taxon>
        <taxon>Pseudomonadota</taxon>
        <taxon>Alphaproteobacteria</taxon>
        <taxon>Hyphomicrobiales</taxon>
        <taxon>Phyllobacteriaceae</taxon>
        <taxon>Mesorhizobium</taxon>
    </lineage>
</organism>
<gene>
    <name evidence="2" type="ORF">MES5069_920004</name>
</gene>
<evidence type="ECO:0000313" key="2">
    <source>
        <dbReference type="EMBL" id="CAH2409636.1"/>
    </source>
</evidence>
<dbReference type="SUPFAM" id="SSF48295">
    <property type="entry name" value="TrpR-like"/>
    <property type="match status" value="1"/>
</dbReference>
<dbReference type="EMBL" id="CAKXZT010000193">
    <property type="protein sequence ID" value="CAH2409636.1"/>
    <property type="molecule type" value="Genomic_DNA"/>
</dbReference>
<dbReference type="Gene3D" id="1.10.10.10">
    <property type="entry name" value="Winged helix-like DNA-binding domain superfamily/Winged helix DNA-binding domain"/>
    <property type="match status" value="1"/>
</dbReference>
<keyword evidence="3" id="KW-1185">Reference proteome</keyword>
<evidence type="ECO:0000259" key="1">
    <source>
        <dbReference type="Pfam" id="PF13518"/>
    </source>
</evidence>
<dbReference type="Proteomes" id="UP001153050">
    <property type="component" value="Unassembled WGS sequence"/>
</dbReference>
<dbReference type="InterPro" id="IPR010921">
    <property type="entry name" value="Trp_repressor/repl_initiator"/>
</dbReference>
<dbReference type="Pfam" id="PF13518">
    <property type="entry name" value="HTH_28"/>
    <property type="match status" value="1"/>
</dbReference>
<evidence type="ECO:0000313" key="3">
    <source>
        <dbReference type="Proteomes" id="UP001153050"/>
    </source>
</evidence>